<sequence>MATNMLSSLSLSGQFSRMIGAFANSCFHAARDGNFSWSISFRAETPSSCSFPSFRSTPSQIDDETCNQIDQVQAITAYEKSLIILKVTDVLNNLYFLSSIDHSSVPL</sequence>
<evidence type="ECO:0000313" key="1">
    <source>
        <dbReference type="EMBL" id="KAJ6778993.1"/>
    </source>
</evidence>
<dbReference type="AlphaFoldDB" id="A0A9Q1APM7"/>
<organism evidence="1 2">
    <name type="scientific">Salix koriyanagi</name>
    <dbReference type="NCBI Taxonomy" id="2511006"/>
    <lineage>
        <taxon>Eukaryota</taxon>
        <taxon>Viridiplantae</taxon>
        <taxon>Streptophyta</taxon>
        <taxon>Embryophyta</taxon>
        <taxon>Tracheophyta</taxon>
        <taxon>Spermatophyta</taxon>
        <taxon>Magnoliopsida</taxon>
        <taxon>eudicotyledons</taxon>
        <taxon>Gunneridae</taxon>
        <taxon>Pentapetalae</taxon>
        <taxon>rosids</taxon>
        <taxon>fabids</taxon>
        <taxon>Malpighiales</taxon>
        <taxon>Salicaceae</taxon>
        <taxon>Saliceae</taxon>
        <taxon>Salix</taxon>
    </lineage>
</organism>
<proteinExistence type="predicted"/>
<gene>
    <name evidence="1" type="ORF">OIU74_002729</name>
</gene>
<dbReference type="EMBL" id="JAPFFM010000001">
    <property type="protein sequence ID" value="KAJ6778993.1"/>
    <property type="molecule type" value="Genomic_DNA"/>
</dbReference>
<name>A0A9Q1APM7_9ROSI</name>
<comment type="caution">
    <text evidence="1">The sequence shown here is derived from an EMBL/GenBank/DDBJ whole genome shotgun (WGS) entry which is preliminary data.</text>
</comment>
<reference evidence="1" key="1">
    <citation type="submission" date="2022-11" db="EMBL/GenBank/DDBJ databases">
        <authorList>
            <person name="Hyden B.L."/>
            <person name="Feng K."/>
            <person name="Yates T."/>
            <person name="Jawdy S."/>
            <person name="Smart L.B."/>
            <person name="Muchero W."/>
        </authorList>
    </citation>
    <scope>NUCLEOTIDE SEQUENCE</scope>
    <source>
        <tissue evidence="1">Shoot tip</tissue>
    </source>
</reference>
<evidence type="ECO:0000313" key="2">
    <source>
        <dbReference type="Proteomes" id="UP001151752"/>
    </source>
</evidence>
<dbReference type="Proteomes" id="UP001151752">
    <property type="component" value="Chromosome 16"/>
</dbReference>
<protein>
    <submittedName>
        <fullName evidence="1">Uncharacterized protein</fullName>
    </submittedName>
</protein>
<keyword evidence="2" id="KW-1185">Reference proteome</keyword>
<reference evidence="1" key="2">
    <citation type="journal article" date="2023" name="Int. J. Mol. Sci.">
        <title>De Novo Assembly and Annotation of 11 Diverse Shrub Willow (Salix) Genomes Reveals Novel Gene Organization in Sex-Linked Regions.</title>
        <authorList>
            <person name="Hyden B."/>
            <person name="Feng K."/>
            <person name="Yates T.B."/>
            <person name="Jawdy S."/>
            <person name="Cereghino C."/>
            <person name="Smart L.B."/>
            <person name="Muchero W."/>
        </authorList>
    </citation>
    <scope>NUCLEOTIDE SEQUENCE</scope>
    <source>
        <tissue evidence="1">Shoot tip</tissue>
    </source>
</reference>
<accession>A0A9Q1APM7</accession>